<evidence type="ECO:0000313" key="1">
    <source>
        <dbReference type="EMBL" id="KAG8012376.1"/>
    </source>
</evidence>
<keyword evidence="2" id="KW-1185">Reference proteome</keyword>
<feature type="non-terminal residue" evidence="1">
    <location>
        <position position="1"/>
    </location>
</feature>
<reference evidence="1" key="1">
    <citation type="submission" date="2020-04" db="EMBL/GenBank/DDBJ databases">
        <title>A chromosome-scale assembly and high-density genetic map of the yellow drum (Nibea albiflora) genome.</title>
        <authorList>
            <person name="Xu D."/>
            <person name="Zhang W."/>
            <person name="Chen R."/>
            <person name="Tan P."/>
            <person name="Wang L."/>
            <person name="Song H."/>
            <person name="Tian L."/>
            <person name="Zhu Q."/>
            <person name="Wang B."/>
        </authorList>
    </citation>
    <scope>NUCLEOTIDE SEQUENCE</scope>
    <source>
        <strain evidence="1">ZJHYS-2018</strain>
    </source>
</reference>
<dbReference type="Proteomes" id="UP000805704">
    <property type="component" value="Chromosome 12"/>
</dbReference>
<gene>
    <name evidence="1" type="ORF">GBF38_020112</name>
</gene>
<dbReference type="EMBL" id="CM024800">
    <property type="protein sequence ID" value="KAG8012376.1"/>
    <property type="molecule type" value="Genomic_DNA"/>
</dbReference>
<evidence type="ECO:0000313" key="2">
    <source>
        <dbReference type="Proteomes" id="UP000805704"/>
    </source>
</evidence>
<accession>A0ACB7FE10</accession>
<protein>
    <submittedName>
        <fullName evidence="1">Uncharacterized protein</fullName>
    </submittedName>
</protein>
<organism evidence="1 2">
    <name type="scientific">Nibea albiflora</name>
    <name type="common">Yellow drum</name>
    <name type="synonym">Corvina albiflora</name>
    <dbReference type="NCBI Taxonomy" id="240163"/>
    <lineage>
        <taxon>Eukaryota</taxon>
        <taxon>Metazoa</taxon>
        <taxon>Chordata</taxon>
        <taxon>Craniata</taxon>
        <taxon>Vertebrata</taxon>
        <taxon>Euteleostomi</taxon>
        <taxon>Actinopterygii</taxon>
        <taxon>Neopterygii</taxon>
        <taxon>Teleostei</taxon>
        <taxon>Neoteleostei</taxon>
        <taxon>Acanthomorphata</taxon>
        <taxon>Eupercaria</taxon>
        <taxon>Sciaenidae</taxon>
        <taxon>Nibea</taxon>
    </lineage>
</organism>
<comment type="caution">
    <text evidence="1">The sequence shown here is derived from an EMBL/GenBank/DDBJ whole genome shotgun (WGS) entry which is preliminary data.</text>
</comment>
<proteinExistence type="predicted"/>
<sequence length="112" mass="13158">LQLNLDNEIKQKNLLQTEYDKLHMAYTLNQQKFAAELPAEKDKFKTVQEQLQKTSASFNEVNMRYQTDVINVRQQANTLQLNLDNKIKQKNLLRAECDKLHTTFTLSLQKFA</sequence>
<name>A0ACB7FE10_NIBAL</name>